<dbReference type="PANTHER" id="PTHR35336:SF5">
    <property type="entry name" value="ADENOSYLCOBINAMIDE AMIDOHYDROLASE"/>
    <property type="match status" value="1"/>
</dbReference>
<evidence type="ECO:0000313" key="2">
    <source>
        <dbReference type="EMBL" id="UUX91202.1"/>
    </source>
</evidence>
<dbReference type="Pfam" id="PF04071">
    <property type="entry name" value="zf-like"/>
    <property type="match status" value="1"/>
</dbReference>
<evidence type="ECO:0000259" key="1">
    <source>
        <dbReference type="Pfam" id="PF04071"/>
    </source>
</evidence>
<dbReference type="InterPro" id="IPR002808">
    <property type="entry name" value="AdoCbi_amidolase"/>
</dbReference>
<dbReference type="RefSeq" id="WP_257741354.1">
    <property type="nucleotide sequence ID" value="NZ_CP096115.1"/>
</dbReference>
<protein>
    <submittedName>
        <fullName evidence="2">Adenosylcobinamide amidohydrolase</fullName>
    </submittedName>
</protein>
<keyword evidence="3" id="KW-1185">Reference proteome</keyword>
<reference evidence="2" key="1">
    <citation type="submission" date="2022-04" db="EMBL/GenBank/DDBJ databases">
        <title>Complete genome of Methanoplanus endosymbiosus DSM 3599.</title>
        <authorList>
            <person name="Chen S.-C."/>
            <person name="You Y.-T."/>
            <person name="Zhou Y.-Z."/>
            <person name="Lai M.-C."/>
        </authorList>
    </citation>
    <scope>NUCLEOTIDE SEQUENCE</scope>
    <source>
        <strain evidence="2">DSM 3599</strain>
    </source>
</reference>
<dbReference type="InterPro" id="IPR007212">
    <property type="entry name" value="Zf-like"/>
</dbReference>
<dbReference type="AlphaFoldDB" id="A0A9E7PKY1"/>
<dbReference type="Pfam" id="PF01955">
    <property type="entry name" value="CbiZ"/>
    <property type="match status" value="1"/>
</dbReference>
<dbReference type="InterPro" id="IPR052209">
    <property type="entry name" value="CbiZ"/>
</dbReference>
<dbReference type="PANTHER" id="PTHR35336">
    <property type="entry name" value="ADENOSYLCOBINAMIDE AMIDOHYDROLASE"/>
    <property type="match status" value="1"/>
</dbReference>
<proteinExistence type="predicted"/>
<dbReference type="Proteomes" id="UP001060368">
    <property type="component" value="Chromosome"/>
</dbReference>
<accession>A0A9E7PKY1</accession>
<sequence length="307" mass="33948">MKYYIKNKTLFLRGNFRAVSSGAGGGLSDVSTIINRTVEKNFMHDSPETFIEEIVRDEGCTGDFYGLLTAVDMKTLCVLINRTITVFITAGVSNPNPENPRLPGTINIIVHSRDGLYDEAMAGLIITATEAKTEALFSMGYDFAGTTTDAVVTCCNKENQKVHRYAGRMTGIGKWTAEAVLFGVQEAIARHDGKKPADKPALYVLSTIGGDHWIEWSPEGCPYYPCHFRGQVCNYCYCPFYPCNDEELGYSVDTSTGGTVWGCTNCILMHHPEIVSHLKKNPMAEISELKKVAEELELEINAEKQSE</sequence>
<evidence type="ECO:0000313" key="3">
    <source>
        <dbReference type="Proteomes" id="UP001060368"/>
    </source>
</evidence>
<organism evidence="2 3">
    <name type="scientific">Methanoplanus endosymbiosus</name>
    <dbReference type="NCBI Taxonomy" id="33865"/>
    <lineage>
        <taxon>Archaea</taxon>
        <taxon>Methanobacteriati</taxon>
        <taxon>Methanobacteriota</taxon>
        <taxon>Stenosarchaea group</taxon>
        <taxon>Methanomicrobia</taxon>
        <taxon>Methanomicrobiales</taxon>
        <taxon>Methanomicrobiaceae</taxon>
        <taxon>Methanoplanus</taxon>
    </lineage>
</organism>
<feature type="domain" description="Cysteine-rich small" evidence="1">
    <location>
        <begin position="212"/>
        <end position="292"/>
    </location>
</feature>
<dbReference type="GeneID" id="74307506"/>
<name>A0A9E7PKY1_9EURY</name>
<gene>
    <name evidence="2" type="ORF">L6E24_07360</name>
</gene>
<dbReference type="EMBL" id="CP096115">
    <property type="protein sequence ID" value="UUX91202.1"/>
    <property type="molecule type" value="Genomic_DNA"/>
</dbReference>
<dbReference type="KEGG" id="mend:L6E24_07360"/>